<dbReference type="AlphaFoldDB" id="A0A7W5GQ49"/>
<comment type="caution">
    <text evidence="2">The sequence shown here is derived from an EMBL/GenBank/DDBJ whole genome shotgun (WGS) entry which is preliminary data.</text>
</comment>
<sequence>METETIQFASADGRSAVDARLWMPSSTAPAAIVQLVHGMAEHIDRYADFARFLTEAGIGVCAENHIGHGATAPTAEGLGHMPPDGKRILIADVHALRTSVQETYAGVPYFLFGHSMGSFITRAYLARHGEGLAGAVICGTGNQPLALSKAGHVLAMLLCHLKGADYRSPLLDSMGAGGFARAIENPRTPLDWISVDPAVVDAYLADEMCGQMFSVGAYATLTSLTGEVVTLECARRVPPQLPLMFIAGAQDPVGDCGKGVKAAADLARKAGSRDVRLTLYEGMRHEILNEPEKARVYQDVLAWLKEQM</sequence>
<gene>
    <name evidence="2" type="ORF">FHR31_000603</name>
</gene>
<feature type="domain" description="Serine aminopeptidase S33" evidence="1">
    <location>
        <begin position="28"/>
        <end position="292"/>
    </location>
</feature>
<reference evidence="2 3" key="1">
    <citation type="submission" date="2020-08" db="EMBL/GenBank/DDBJ databases">
        <title>Sequencing the genomes of 1000 actinobacteria strains.</title>
        <authorList>
            <person name="Klenk H.-P."/>
        </authorList>
    </citation>
    <scope>NUCLEOTIDE SEQUENCE [LARGE SCALE GENOMIC DNA]</scope>
    <source>
        <strain evidence="2 3">DSM 22242</strain>
    </source>
</reference>
<dbReference type="GO" id="GO:0016787">
    <property type="term" value="F:hydrolase activity"/>
    <property type="evidence" value="ECO:0007669"/>
    <property type="project" value="UniProtKB-KW"/>
</dbReference>
<dbReference type="EMBL" id="JACHYA010000001">
    <property type="protein sequence ID" value="MBB3170823.1"/>
    <property type="molecule type" value="Genomic_DNA"/>
</dbReference>
<evidence type="ECO:0000259" key="1">
    <source>
        <dbReference type="Pfam" id="PF12146"/>
    </source>
</evidence>
<name>A0A7W5GQ49_9ACTN</name>
<dbReference type="SUPFAM" id="SSF53474">
    <property type="entry name" value="alpha/beta-Hydrolases"/>
    <property type="match status" value="1"/>
</dbReference>
<dbReference type="InterPro" id="IPR051044">
    <property type="entry name" value="MAG_DAG_Lipase"/>
</dbReference>
<accession>A0A7W5GQ49</accession>
<protein>
    <submittedName>
        <fullName evidence="2">Alpha-beta hydrolase superfamily lysophospholipase</fullName>
    </submittedName>
</protein>
<dbReference type="RefSeq" id="WP_123185878.1">
    <property type="nucleotide sequence ID" value="NZ_CANSOV010000013.1"/>
</dbReference>
<keyword evidence="2" id="KW-0378">Hydrolase</keyword>
<dbReference type="Proteomes" id="UP000530850">
    <property type="component" value="Unassembled WGS sequence"/>
</dbReference>
<dbReference type="InterPro" id="IPR029058">
    <property type="entry name" value="AB_hydrolase_fold"/>
</dbReference>
<evidence type="ECO:0000313" key="2">
    <source>
        <dbReference type="EMBL" id="MBB3170823.1"/>
    </source>
</evidence>
<organism evidence="2 3">
    <name type="scientific">Parvibacter caecicola</name>
    <dbReference type="NCBI Taxonomy" id="747645"/>
    <lineage>
        <taxon>Bacteria</taxon>
        <taxon>Bacillati</taxon>
        <taxon>Actinomycetota</taxon>
        <taxon>Coriobacteriia</taxon>
        <taxon>Coriobacteriales</taxon>
        <taxon>Coriobacteriaceae</taxon>
        <taxon>Parvibacter</taxon>
    </lineage>
</organism>
<dbReference type="Pfam" id="PF12146">
    <property type="entry name" value="Hydrolase_4"/>
    <property type="match status" value="1"/>
</dbReference>
<dbReference type="GeneID" id="93357192"/>
<evidence type="ECO:0000313" key="3">
    <source>
        <dbReference type="Proteomes" id="UP000530850"/>
    </source>
</evidence>
<dbReference type="PANTHER" id="PTHR11614">
    <property type="entry name" value="PHOSPHOLIPASE-RELATED"/>
    <property type="match status" value="1"/>
</dbReference>
<proteinExistence type="predicted"/>
<dbReference type="Gene3D" id="3.40.50.1820">
    <property type="entry name" value="alpha/beta hydrolase"/>
    <property type="match status" value="1"/>
</dbReference>
<dbReference type="InterPro" id="IPR022742">
    <property type="entry name" value="Hydrolase_4"/>
</dbReference>